<keyword evidence="3" id="KW-0645">Protease</keyword>
<keyword evidence="3" id="KW-0031">Aminopeptidase</keyword>
<dbReference type="InterPro" id="IPR029058">
    <property type="entry name" value="AB_hydrolase_fold"/>
</dbReference>
<protein>
    <submittedName>
        <fullName evidence="3">Proline iminopeptidase</fullName>
        <ecNumber evidence="3">3.4.11.5</ecNumber>
    </submittedName>
</protein>
<reference evidence="3 4" key="1">
    <citation type="submission" date="2016-02" db="EMBL/GenBank/DDBJ databases">
        <title>Genome sequence of Halalkalicoccus paucihalophilus DSM 24557.</title>
        <authorList>
            <person name="Poehlein A."/>
            <person name="Daniel R."/>
        </authorList>
    </citation>
    <scope>NUCLEOTIDE SEQUENCE [LARGE SCALE GENOMIC DNA]</scope>
    <source>
        <strain evidence="3 4">DSM 24557</strain>
    </source>
</reference>
<keyword evidence="4" id="KW-1185">Reference proteome</keyword>
<dbReference type="OrthoDB" id="7466at2157"/>
<dbReference type="PATRIC" id="fig|1008153.3.peg.1680"/>
<dbReference type="Pfam" id="PF00561">
    <property type="entry name" value="Abhydrolase_1"/>
    <property type="match status" value="1"/>
</dbReference>
<evidence type="ECO:0000313" key="4">
    <source>
        <dbReference type="Proteomes" id="UP000075321"/>
    </source>
</evidence>
<feature type="domain" description="AB hydrolase-1" evidence="2">
    <location>
        <begin position="22"/>
        <end position="257"/>
    </location>
</feature>
<evidence type="ECO:0000313" key="3">
    <source>
        <dbReference type="EMBL" id="KYH26557.1"/>
    </source>
</evidence>
<evidence type="ECO:0000259" key="2">
    <source>
        <dbReference type="Pfam" id="PF00561"/>
    </source>
</evidence>
<proteinExistence type="predicted"/>
<dbReference type="GO" id="GO:0016020">
    <property type="term" value="C:membrane"/>
    <property type="evidence" value="ECO:0007669"/>
    <property type="project" value="TreeGrafter"/>
</dbReference>
<dbReference type="InterPro" id="IPR050266">
    <property type="entry name" value="AB_hydrolase_sf"/>
</dbReference>
<dbReference type="PANTHER" id="PTHR43798">
    <property type="entry name" value="MONOACYLGLYCEROL LIPASE"/>
    <property type="match status" value="1"/>
</dbReference>
<name>A0A151AGM3_9EURY</name>
<sequence length="280" mass="31185">MAHIETPDGVSLYYNERGEGGTIVLVHGWTGDSEFWWQKNADVLAMDHHLVTYDLRGHGLSGKTDDGHTLSGYAADLEFLMESLDLDDATLVGWSMGVPIVMTYLDEIGDERVRAIGLIDQTPKFYSDDGWEFPLMGEFSEEALAGLVGGIEANRSEAVKPIIQAFFAEPRSEERLAEIYARTMLTPTSVATAMLNDMVPRDFREFLPTITVPTLLCYGEHSAVFPGPLGEWMHEQIPDSELVTFAESGHSPFWEEPEKFNGRLKTFVASVADRELMTAD</sequence>
<dbReference type="EMBL" id="LTAZ01000004">
    <property type="protein sequence ID" value="KYH26557.1"/>
    <property type="molecule type" value="Genomic_DNA"/>
</dbReference>
<keyword evidence="1 3" id="KW-0378">Hydrolase</keyword>
<dbReference type="InterPro" id="IPR000073">
    <property type="entry name" value="AB_hydrolase_1"/>
</dbReference>
<dbReference type="RefSeq" id="WP_066381355.1">
    <property type="nucleotide sequence ID" value="NZ_LTAZ01000004.1"/>
</dbReference>
<dbReference type="SUPFAM" id="SSF53474">
    <property type="entry name" value="alpha/beta-Hydrolases"/>
    <property type="match status" value="1"/>
</dbReference>
<gene>
    <name evidence="3" type="primary">pip_3</name>
    <name evidence="3" type="ORF">HAPAU_16560</name>
</gene>
<dbReference type="Gene3D" id="3.40.50.1820">
    <property type="entry name" value="alpha/beta hydrolase"/>
    <property type="match status" value="1"/>
</dbReference>
<comment type="caution">
    <text evidence="3">The sequence shown here is derived from an EMBL/GenBank/DDBJ whole genome shotgun (WGS) entry which is preliminary data.</text>
</comment>
<dbReference type="AlphaFoldDB" id="A0A151AGM3"/>
<dbReference type="GO" id="GO:0004177">
    <property type="term" value="F:aminopeptidase activity"/>
    <property type="evidence" value="ECO:0007669"/>
    <property type="project" value="UniProtKB-KW"/>
</dbReference>
<dbReference type="EC" id="3.4.11.5" evidence="3"/>
<dbReference type="PANTHER" id="PTHR43798:SF31">
    <property type="entry name" value="AB HYDROLASE SUPERFAMILY PROTEIN YCLE"/>
    <property type="match status" value="1"/>
</dbReference>
<accession>A0A151AGM3</accession>
<dbReference type="Proteomes" id="UP000075321">
    <property type="component" value="Unassembled WGS sequence"/>
</dbReference>
<evidence type="ECO:0000256" key="1">
    <source>
        <dbReference type="ARBA" id="ARBA00022801"/>
    </source>
</evidence>
<organism evidence="3 4">
    <name type="scientific">Halalkalicoccus paucihalophilus</name>
    <dbReference type="NCBI Taxonomy" id="1008153"/>
    <lineage>
        <taxon>Archaea</taxon>
        <taxon>Methanobacteriati</taxon>
        <taxon>Methanobacteriota</taxon>
        <taxon>Stenosarchaea group</taxon>
        <taxon>Halobacteria</taxon>
        <taxon>Halobacteriales</taxon>
        <taxon>Halococcaceae</taxon>
        <taxon>Halalkalicoccus</taxon>
    </lineage>
</organism>